<dbReference type="EMBL" id="KK914486">
    <property type="protein sequence ID" value="KDP35459.1"/>
    <property type="molecule type" value="Genomic_DNA"/>
</dbReference>
<keyword evidence="3" id="KW-1185">Reference proteome</keyword>
<reference evidence="2 3" key="1">
    <citation type="journal article" date="2014" name="PLoS ONE">
        <title>Global Analysis of Gene Expression Profiles in Physic Nut (Jatropha curcas L.) Seedlings Exposed to Salt Stress.</title>
        <authorList>
            <person name="Zhang L."/>
            <person name="Zhang C."/>
            <person name="Wu P."/>
            <person name="Chen Y."/>
            <person name="Li M."/>
            <person name="Jiang H."/>
            <person name="Wu G."/>
        </authorList>
    </citation>
    <scope>NUCLEOTIDE SEQUENCE [LARGE SCALE GENOMIC DNA]</scope>
    <source>
        <strain evidence="3">cv. GZQX0401</strain>
        <tissue evidence="2">Young leaves</tissue>
    </source>
</reference>
<feature type="compositionally biased region" description="Polar residues" evidence="1">
    <location>
        <begin position="24"/>
        <end position="62"/>
    </location>
</feature>
<feature type="compositionally biased region" description="Pro residues" evidence="1">
    <location>
        <begin position="7"/>
        <end position="23"/>
    </location>
</feature>
<protein>
    <submittedName>
        <fullName evidence="2">Uncharacterized protein</fullName>
    </submittedName>
</protein>
<evidence type="ECO:0000256" key="1">
    <source>
        <dbReference type="SAM" id="MobiDB-lite"/>
    </source>
</evidence>
<feature type="region of interest" description="Disordered" evidence="1">
    <location>
        <begin position="1"/>
        <end position="63"/>
    </location>
</feature>
<organism evidence="2 3">
    <name type="scientific">Jatropha curcas</name>
    <name type="common">Barbados nut</name>
    <dbReference type="NCBI Taxonomy" id="180498"/>
    <lineage>
        <taxon>Eukaryota</taxon>
        <taxon>Viridiplantae</taxon>
        <taxon>Streptophyta</taxon>
        <taxon>Embryophyta</taxon>
        <taxon>Tracheophyta</taxon>
        <taxon>Spermatophyta</taxon>
        <taxon>Magnoliopsida</taxon>
        <taxon>eudicotyledons</taxon>
        <taxon>Gunneridae</taxon>
        <taxon>Pentapetalae</taxon>
        <taxon>rosids</taxon>
        <taxon>fabids</taxon>
        <taxon>Malpighiales</taxon>
        <taxon>Euphorbiaceae</taxon>
        <taxon>Crotonoideae</taxon>
        <taxon>Jatropheae</taxon>
        <taxon>Jatropha</taxon>
    </lineage>
</organism>
<evidence type="ECO:0000313" key="2">
    <source>
        <dbReference type="EMBL" id="KDP35459.1"/>
    </source>
</evidence>
<evidence type="ECO:0000313" key="3">
    <source>
        <dbReference type="Proteomes" id="UP000027138"/>
    </source>
</evidence>
<name>A0A067KUC3_JATCU</name>
<dbReference type="Proteomes" id="UP000027138">
    <property type="component" value="Unassembled WGS sequence"/>
</dbReference>
<gene>
    <name evidence="2" type="ORF">JCGZ_10852</name>
</gene>
<dbReference type="AlphaFoldDB" id="A0A067KUC3"/>
<proteinExistence type="predicted"/>
<accession>A0A067KUC3</accession>
<sequence>MPHPRPRPPPSPPPPPSSAPPIGPQSNPVANTQVGCTLSSSSTKPTPASNIGSSIASTTANGNRLPLQVVGNDFDRDDCARTITAILKDRWDLEGHDWKFVTTDTENFYWEEFKVELE</sequence>